<dbReference type="AlphaFoldDB" id="A0A151S128"/>
<dbReference type="InterPro" id="IPR026960">
    <property type="entry name" value="RVT-Znf"/>
</dbReference>
<reference evidence="2" key="1">
    <citation type="journal article" date="2012" name="Nat. Biotechnol.">
        <title>Draft genome sequence of pigeonpea (Cajanus cajan), an orphan legume crop of resource-poor farmers.</title>
        <authorList>
            <person name="Varshney R.K."/>
            <person name="Chen W."/>
            <person name="Li Y."/>
            <person name="Bharti A.K."/>
            <person name="Saxena R.K."/>
            <person name="Schlueter J.A."/>
            <person name="Donoghue M.T."/>
            <person name="Azam S."/>
            <person name="Fan G."/>
            <person name="Whaley A.M."/>
            <person name="Farmer A.D."/>
            <person name="Sheridan J."/>
            <person name="Iwata A."/>
            <person name="Tuteja R."/>
            <person name="Penmetsa R.V."/>
            <person name="Wu W."/>
            <person name="Upadhyaya H.D."/>
            <person name="Yang S.P."/>
            <person name="Shah T."/>
            <person name="Saxena K.B."/>
            <person name="Michael T."/>
            <person name="McCombie W.R."/>
            <person name="Yang B."/>
            <person name="Zhang G."/>
            <person name="Yang H."/>
            <person name="Wang J."/>
            <person name="Spillane C."/>
            <person name="Cook D.R."/>
            <person name="May G.D."/>
            <person name="Xu X."/>
            <person name="Jackson S.A."/>
        </authorList>
    </citation>
    <scope>NUCLEOTIDE SEQUENCE [LARGE SCALE GENOMIC DNA]</scope>
</reference>
<dbReference type="Pfam" id="PF13966">
    <property type="entry name" value="zf-RVT"/>
    <property type="match status" value="1"/>
</dbReference>
<dbReference type="PANTHER" id="PTHR36617">
    <property type="entry name" value="PROTEIN, PUTATIVE-RELATED"/>
    <property type="match status" value="1"/>
</dbReference>
<proteinExistence type="predicted"/>
<evidence type="ECO:0000313" key="2">
    <source>
        <dbReference type="EMBL" id="KYP48512.1"/>
    </source>
</evidence>
<dbReference type="PANTHER" id="PTHR36617:SF5">
    <property type="entry name" value="OS05G0421675 PROTEIN"/>
    <property type="match status" value="1"/>
</dbReference>
<accession>A0A151S128</accession>
<dbReference type="Proteomes" id="UP000075243">
    <property type="component" value="Unassembled WGS sequence"/>
</dbReference>
<protein>
    <recommendedName>
        <fullName evidence="1">Reverse transcriptase zinc-binding domain-containing protein</fullName>
    </recommendedName>
</protein>
<name>A0A151S128_CAJCA</name>
<dbReference type="Gramene" id="C.cajan_31240.t">
    <property type="protein sequence ID" value="C.cajan_31240.t"/>
    <property type="gene ID" value="C.cajan_31240"/>
</dbReference>
<dbReference type="EMBL" id="KQ483498">
    <property type="protein sequence ID" value="KYP48512.1"/>
    <property type="molecule type" value="Genomic_DNA"/>
</dbReference>
<keyword evidence="3" id="KW-1185">Reference proteome</keyword>
<evidence type="ECO:0000259" key="1">
    <source>
        <dbReference type="Pfam" id="PF13966"/>
    </source>
</evidence>
<sequence>MSEFHANGKLPRRSNSTFITLIPKDSWRWLGDSSGEFSVRSAYKALIAEYASAKNDEVSNSIWLTPVPPKVQMCVWRMVNEGLPSVDNLARRNITLGEQ</sequence>
<gene>
    <name evidence="2" type="ORF">KK1_029804</name>
</gene>
<feature type="domain" description="Reverse transcriptase zinc-binding" evidence="1">
    <location>
        <begin position="37"/>
        <end position="96"/>
    </location>
</feature>
<evidence type="ECO:0000313" key="3">
    <source>
        <dbReference type="Proteomes" id="UP000075243"/>
    </source>
</evidence>
<organism evidence="2 3">
    <name type="scientific">Cajanus cajan</name>
    <name type="common">Pigeon pea</name>
    <name type="synonym">Cajanus indicus</name>
    <dbReference type="NCBI Taxonomy" id="3821"/>
    <lineage>
        <taxon>Eukaryota</taxon>
        <taxon>Viridiplantae</taxon>
        <taxon>Streptophyta</taxon>
        <taxon>Embryophyta</taxon>
        <taxon>Tracheophyta</taxon>
        <taxon>Spermatophyta</taxon>
        <taxon>Magnoliopsida</taxon>
        <taxon>eudicotyledons</taxon>
        <taxon>Gunneridae</taxon>
        <taxon>Pentapetalae</taxon>
        <taxon>rosids</taxon>
        <taxon>fabids</taxon>
        <taxon>Fabales</taxon>
        <taxon>Fabaceae</taxon>
        <taxon>Papilionoideae</taxon>
        <taxon>50 kb inversion clade</taxon>
        <taxon>NPAAA clade</taxon>
        <taxon>indigoferoid/millettioid clade</taxon>
        <taxon>Phaseoleae</taxon>
        <taxon>Cajanus</taxon>
    </lineage>
</organism>